<organism evidence="2 3">
    <name type="scientific">Cymbomonas tetramitiformis</name>
    <dbReference type="NCBI Taxonomy" id="36881"/>
    <lineage>
        <taxon>Eukaryota</taxon>
        <taxon>Viridiplantae</taxon>
        <taxon>Chlorophyta</taxon>
        <taxon>Pyramimonadophyceae</taxon>
        <taxon>Pyramimonadales</taxon>
        <taxon>Pyramimonadaceae</taxon>
        <taxon>Cymbomonas</taxon>
    </lineage>
</organism>
<evidence type="ECO:0000256" key="1">
    <source>
        <dbReference type="SAM" id="MobiDB-lite"/>
    </source>
</evidence>
<dbReference type="EMBL" id="LGRX02026269">
    <property type="protein sequence ID" value="KAK3251112.1"/>
    <property type="molecule type" value="Genomic_DNA"/>
</dbReference>
<keyword evidence="3" id="KW-1185">Reference proteome</keyword>
<protein>
    <submittedName>
        <fullName evidence="2">Uncharacterized protein</fullName>
    </submittedName>
</protein>
<reference evidence="2 3" key="1">
    <citation type="journal article" date="2015" name="Genome Biol. Evol.">
        <title>Comparative Genomics of a Bacterivorous Green Alga Reveals Evolutionary Causalities and Consequences of Phago-Mixotrophic Mode of Nutrition.</title>
        <authorList>
            <person name="Burns J.A."/>
            <person name="Paasch A."/>
            <person name="Narechania A."/>
            <person name="Kim E."/>
        </authorList>
    </citation>
    <scope>NUCLEOTIDE SEQUENCE [LARGE SCALE GENOMIC DNA]</scope>
    <source>
        <strain evidence="2 3">PLY_AMNH</strain>
    </source>
</reference>
<proteinExistence type="predicted"/>
<feature type="region of interest" description="Disordered" evidence="1">
    <location>
        <begin position="62"/>
        <end position="113"/>
    </location>
</feature>
<dbReference type="AlphaFoldDB" id="A0AAE0CC35"/>
<comment type="caution">
    <text evidence="2">The sequence shown here is derived from an EMBL/GenBank/DDBJ whole genome shotgun (WGS) entry which is preliminary data.</text>
</comment>
<accession>A0AAE0CC35</accession>
<feature type="compositionally biased region" description="Low complexity" evidence="1">
    <location>
        <begin position="68"/>
        <end position="77"/>
    </location>
</feature>
<name>A0AAE0CC35_9CHLO</name>
<evidence type="ECO:0000313" key="3">
    <source>
        <dbReference type="Proteomes" id="UP001190700"/>
    </source>
</evidence>
<gene>
    <name evidence="2" type="ORF">CYMTET_39536</name>
</gene>
<dbReference type="Proteomes" id="UP001190700">
    <property type="component" value="Unassembled WGS sequence"/>
</dbReference>
<evidence type="ECO:0000313" key="2">
    <source>
        <dbReference type="EMBL" id="KAK3251112.1"/>
    </source>
</evidence>
<sequence length="113" mass="12285">MQKELKSDVAITNPNAESHHISNRLQKAQRVIEQMHNKTGGRGGMDINLAALAMADAVVPEDLPTPRSSAAKASAAAKLEEWRERRKSSRGSSKVRQNPSPKTSAPQALESKM</sequence>
<feature type="region of interest" description="Disordered" evidence="1">
    <location>
        <begin position="1"/>
        <end position="23"/>
    </location>
</feature>
<feature type="compositionally biased region" description="Polar residues" evidence="1">
    <location>
        <begin position="95"/>
        <end position="106"/>
    </location>
</feature>